<evidence type="ECO:0000313" key="4">
    <source>
        <dbReference type="Proteomes" id="UP000245207"/>
    </source>
</evidence>
<dbReference type="GO" id="GO:0005829">
    <property type="term" value="C:cytosol"/>
    <property type="evidence" value="ECO:0007669"/>
    <property type="project" value="TreeGrafter"/>
</dbReference>
<dbReference type="SUPFAM" id="SSF110004">
    <property type="entry name" value="Glycolipid transfer protein, GLTP"/>
    <property type="match status" value="2"/>
</dbReference>
<comment type="caution">
    <text evidence="3">The sequence shown here is derived from an EMBL/GenBank/DDBJ whole genome shotgun (WGS) entry which is preliminary data.</text>
</comment>
<name>A0A2U1QH50_ARTAN</name>
<dbReference type="STRING" id="35608.A0A2U1QH50"/>
<dbReference type="InterPro" id="IPR014830">
    <property type="entry name" value="Glycolipid_transfer_prot_dom"/>
</dbReference>
<dbReference type="Pfam" id="PF08718">
    <property type="entry name" value="GLTP"/>
    <property type="match status" value="2"/>
</dbReference>
<dbReference type="AlphaFoldDB" id="A0A2U1QH50"/>
<evidence type="ECO:0000259" key="2">
    <source>
        <dbReference type="Pfam" id="PF08718"/>
    </source>
</evidence>
<reference evidence="3 4" key="1">
    <citation type="journal article" date="2018" name="Mol. Plant">
        <title>The genome of Artemisia annua provides insight into the evolution of Asteraceae family and artemisinin biosynthesis.</title>
        <authorList>
            <person name="Shen Q."/>
            <person name="Zhang L."/>
            <person name="Liao Z."/>
            <person name="Wang S."/>
            <person name="Yan T."/>
            <person name="Shi P."/>
            <person name="Liu M."/>
            <person name="Fu X."/>
            <person name="Pan Q."/>
            <person name="Wang Y."/>
            <person name="Lv Z."/>
            <person name="Lu X."/>
            <person name="Zhang F."/>
            <person name="Jiang W."/>
            <person name="Ma Y."/>
            <person name="Chen M."/>
            <person name="Hao X."/>
            <person name="Li L."/>
            <person name="Tang Y."/>
            <person name="Lv G."/>
            <person name="Zhou Y."/>
            <person name="Sun X."/>
            <person name="Brodelius P.E."/>
            <person name="Rose J.K.C."/>
            <person name="Tang K."/>
        </authorList>
    </citation>
    <scope>NUCLEOTIDE SEQUENCE [LARGE SCALE GENOMIC DNA]</scope>
    <source>
        <strain evidence="4">cv. Huhao1</strain>
        <tissue evidence="3">Leaf</tissue>
    </source>
</reference>
<keyword evidence="4" id="KW-1185">Reference proteome</keyword>
<dbReference type="GO" id="GO:1902387">
    <property type="term" value="F:ceramide 1-phosphate binding"/>
    <property type="evidence" value="ECO:0007669"/>
    <property type="project" value="TreeGrafter"/>
</dbReference>
<accession>A0A2U1QH50</accession>
<dbReference type="InterPro" id="IPR036497">
    <property type="entry name" value="GLTP_sf"/>
</dbReference>
<dbReference type="GO" id="GO:1902388">
    <property type="term" value="F:ceramide 1-phosphate transfer activity"/>
    <property type="evidence" value="ECO:0007669"/>
    <property type="project" value="TreeGrafter"/>
</dbReference>
<dbReference type="Gene3D" id="1.10.3520.10">
    <property type="entry name" value="Glycolipid transfer protein"/>
    <property type="match status" value="2"/>
</dbReference>
<dbReference type="PANTHER" id="PTHR10219">
    <property type="entry name" value="GLYCOLIPID TRANSFER PROTEIN-RELATED"/>
    <property type="match status" value="1"/>
</dbReference>
<evidence type="ECO:0000313" key="3">
    <source>
        <dbReference type="EMBL" id="PWA97324.1"/>
    </source>
</evidence>
<sequence>MVNLHESHMIQGLKDDVNILDIKGEAIYLEENDIANRLALLKKIEDFEHIKRLDLMQNAKDKIGPTMAVLRQDIHRNIQRLEKMLESDPKLYLNIVEILKKEASEGTSKKVASSSKAFVWLTRSLDFMVNLLELIEKDIAVDMEKAVEEAYKATLKPWHGWISSTAYRVALKLVPDNKTMIDILISEAEDQETLKQDIQTFAPNWLDLVYYPLTVVSAVFNCLYKIGPTMAVLRQDIHRNIQRLEKMLESDPKLYLNIVEILKKEATEGTSKKVASSSKAFVWLTRSLDFTVNLLELIEKDIAVDMEKAVEEAYKATLKPWHGWISSTAYRVALKLVPDNKTMIDILISEAEDQETLKQDIQTFTSMIVPLLDEIHSILVSFLLILYDHTLMLEESCNFKIQIQIFTSIVFIYSTGNLWAGQAEGNIKNEAETMTIIKIVALKLVPDNKTMIDILISEAEDQETLKQDIQTFASMIVPLLDEIHSILVSFLLILYDHTLMLEESCNFKIQIQIFTSIVFIYSTGNLWAGQAEGNIKNEAETMTIIKIPLASGCMREPEPEVYNSCLLIALMMDEERLSSDGLKYATSNNTPDPKYSPIQTYSQFKT</sequence>
<dbReference type="GO" id="GO:0016020">
    <property type="term" value="C:membrane"/>
    <property type="evidence" value="ECO:0007669"/>
    <property type="project" value="TreeGrafter"/>
</dbReference>
<dbReference type="PANTHER" id="PTHR10219:SF34">
    <property type="entry name" value="GLYCOLIPID TRANSFER PROTEIN 3"/>
    <property type="match status" value="1"/>
</dbReference>
<dbReference type="Proteomes" id="UP000245207">
    <property type="component" value="Unassembled WGS sequence"/>
</dbReference>
<proteinExistence type="predicted"/>
<feature type="domain" description="Glycolipid transfer protein" evidence="2">
    <location>
        <begin position="60"/>
        <end position="184"/>
    </location>
</feature>
<feature type="compositionally biased region" description="Polar residues" evidence="1">
    <location>
        <begin position="585"/>
        <end position="606"/>
    </location>
</feature>
<dbReference type="OrthoDB" id="205255at2759"/>
<feature type="region of interest" description="Disordered" evidence="1">
    <location>
        <begin position="582"/>
        <end position="606"/>
    </location>
</feature>
<dbReference type="EMBL" id="PKPP01000129">
    <property type="protein sequence ID" value="PWA97324.1"/>
    <property type="molecule type" value="Genomic_DNA"/>
</dbReference>
<feature type="domain" description="Glycolipid transfer protein" evidence="2">
    <location>
        <begin position="214"/>
        <end position="347"/>
    </location>
</feature>
<evidence type="ECO:0000256" key="1">
    <source>
        <dbReference type="SAM" id="MobiDB-lite"/>
    </source>
</evidence>
<protein>
    <submittedName>
        <fullName evidence="3">Glycolipid transfer protein (GLTP) family protein</fullName>
    </submittedName>
</protein>
<gene>
    <name evidence="3" type="ORF">CTI12_AA029950</name>
</gene>
<organism evidence="3 4">
    <name type="scientific">Artemisia annua</name>
    <name type="common">Sweet wormwood</name>
    <dbReference type="NCBI Taxonomy" id="35608"/>
    <lineage>
        <taxon>Eukaryota</taxon>
        <taxon>Viridiplantae</taxon>
        <taxon>Streptophyta</taxon>
        <taxon>Embryophyta</taxon>
        <taxon>Tracheophyta</taxon>
        <taxon>Spermatophyta</taxon>
        <taxon>Magnoliopsida</taxon>
        <taxon>eudicotyledons</taxon>
        <taxon>Gunneridae</taxon>
        <taxon>Pentapetalae</taxon>
        <taxon>asterids</taxon>
        <taxon>campanulids</taxon>
        <taxon>Asterales</taxon>
        <taxon>Asteraceae</taxon>
        <taxon>Asteroideae</taxon>
        <taxon>Anthemideae</taxon>
        <taxon>Artemisiinae</taxon>
        <taxon>Artemisia</taxon>
    </lineage>
</organism>